<dbReference type="Proteomes" id="UP000286415">
    <property type="component" value="Unassembled WGS sequence"/>
</dbReference>
<keyword evidence="7" id="KW-0472">Membrane</keyword>
<dbReference type="GO" id="GO:0016020">
    <property type="term" value="C:membrane"/>
    <property type="evidence" value="ECO:0007669"/>
    <property type="project" value="UniProtKB-SubCell"/>
</dbReference>
<dbReference type="PANTHER" id="PTHR21461">
    <property type="entry name" value="GLYCOSYLTRANSFERASE FAMILY 92 PROTEIN"/>
    <property type="match status" value="1"/>
</dbReference>
<keyword evidence="3 8" id="KW-0328">Glycosyltransferase</keyword>
<dbReference type="Pfam" id="PF01697">
    <property type="entry name" value="Glyco_transf_92"/>
    <property type="match status" value="1"/>
</dbReference>
<evidence type="ECO:0000256" key="5">
    <source>
        <dbReference type="ARBA" id="ARBA00022692"/>
    </source>
</evidence>
<comment type="subcellular location">
    <subcellularLocation>
        <location evidence="1">Membrane</location>
        <topology evidence="1">Single-pass membrane protein</topology>
    </subcellularLocation>
</comment>
<dbReference type="EC" id="2.4.1.-" evidence="8"/>
<dbReference type="InParanoid" id="A0A3R7FFY3"/>
<evidence type="ECO:0000256" key="7">
    <source>
        <dbReference type="ARBA" id="ARBA00023136"/>
    </source>
</evidence>
<name>A0A3R7FFY3_CLOSI</name>
<gene>
    <name evidence="9" type="ORF">CSKR_111867</name>
</gene>
<dbReference type="InterPro" id="IPR008166">
    <property type="entry name" value="Glyco_transf_92"/>
</dbReference>
<evidence type="ECO:0000256" key="1">
    <source>
        <dbReference type="ARBA" id="ARBA00004167"/>
    </source>
</evidence>
<keyword evidence="4 8" id="KW-0808">Transferase</keyword>
<evidence type="ECO:0000256" key="6">
    <source>
        <dbReference type="ARBA" id="ARBA00022989"/>
    </source>
</evidence>
<evidence type="ECO:0000256" key="3">
    <source>
        <dbReference type="ARBA" id="ARBA00022676"/>
    </source>
</evidence>
<sequence length="462" mass="53527">MFHSNSLTISAKRCVLSLVLFSFIFLLWTTIRKLELRSPTGHWLISSFDRGPSPTPRPPHELKPFTDIFKSGKIYPISAYYEPNRRAVRIFFLKHINTQPEIFCSLSLSSLLGLVVLNTSRLRTRSRDGSPFQFEALRDFREQYRGYVAYCDLPPYISTNVGDYSLFIQLHMKEASETVELRVQTGRLGLNSDEPKHRISMCISPWFNTNSFGPEFIVEYIELHRRMGATQFVIYLTEEPHPNVKRVLDAYIADGPPSIDGDNRLFEIKLLSWILPIESPFNATWYFAQILCFNDCLHRIGSNSKYILFADLDEVLVPDRSLPARYGPLPTWNDVIDKAEESPWYKSFPTMCFSSYYFPPPTGNNSEEKSMFDRVNATVETYPERKKCMVRPSDVEEVDVHWPKRPPDFRSSEDLATIFHYRICLRDNFDLCSPDTRYAPNHRLAAYRNLTSTATSLQLSIL</sequence>
<evidence type="ECO:0000256" key="4">
    <source>
        <dbReference type="ARBA" id="ARBA00022679"/>
    </source>
</evidence>
<keyword evidence="5" id="KW-0812">Transmembrane</keyword>
<proteinExistence type="inferred from homology"/>
<comment type="caution">
    <text evidence="9">The sequence shown here is derived from an EMBL/GenBank/DDBJ whole genome shotgun (WGS) entry which is preliminary data.</text>
</comment>
<dbReference type="GO" id="GO:0016757">
    <property type="term" value="F:glycosyltransferase activity"/>
    <property type="evidence" value="ECO:0007669"/>
    <property type="project" value="UniProtKB-UniRule"/>
</dbReference>
<keyword evidence="10" id="KW-1185">Reference proteome</keyword>
<keyword evidence="6" id="KW-1133">Transmembrane helix</keyword>
<evidence type="ECO:0000256" key="8">
    <source>
        <dbReference type="RuleBase" id="RU366017"/>
    </source>
</evidence>
<protein>
    <recommendedName>
        <fullName evidence="8">Glycosyltransferase family 92 protein</fullName>
        <ecNumber evidence="8">2.4.1.-</ecNumber>
    </recommendedName>
</protein>
<comment type="similarity">
    <text evidence="2 8">Belongs to the glycosyltransferase 92 family.</text>
</comment>
<dbReference type="GO" id="GO:0005737">
    <property type="term" value="C:cytoplasm"/>
    <property type="evidence" value="ECO:0007669"/>
    <property type="project" value="TreeGrafter"/>
</dbReference>
<evidence type="ECO:0000256" key="2">
    <source>
        <dbReference type="ARBA" id="ARBA00007647"/>
    </source>
</evidence>
<dbReference type="STRING" id="79923.A0A3R7FFY3"/>
<accession>A0A3R7FFY3</accession>
<reference evidence="9 10" key="2">
    <citation type="journal article" date="2021" name="Genomics">
        <title>High-quality reference genome for Clonorchis sinensis.</title>
        <authorList>
            <person name="Young N.D."/>
            <person name="Stroehlein A.J."/>
            <person name="Kinkar L."/>
            <person name="Wang T."/>
            <person name="Sohn W.M."/>
            <person name="Chang B.C.H."/>
            <person name="Kaur P."/>
            <person name="Weisz D."/>
            <person name="Dudchenko O."/>
            <person name="Aiden E.L."/>
            <person name="Korhonen P.K."/>
            <person name="Gasser R.B."/>
        </authorList>
    </citation>
    <scope>NUCLEOTIDE SEQUENCE [LARGE SCALE GENOMIC DNA]</scope>
    <source>
        <strain evidence="9">Cs-k2</strain>
    </source>
</reference>
<evidence type="ECO:0000313" key="10">
    <source>
        <dbReference type="Proteomes" id="UP000286415"/>
    </source>
</evidence>
<organism evidence="9 10">
    <name type="scientific">Clonorchis sinensis</name>
    <name type="common">Chinese liver fluke</name>
    <dbReference type="NCBI Taxonomy" id="79923"/>
    <lineage>
        <taxon>Eukaryota</taxon>
        <taxon>Metazoa</taxon>
        <taxon>Spiralia</taxon>
        <taxon>Lophotrochozoa</taxon>
        <taxon>Platyhelminthes</taxon>
        <taxon>Trematoda</taxon>
        <taxon>Digenea</taxon>
        <taxon>Opisthorchiida</taxon>
        <taxon>Opisthorchiata</taxon>
        <taxon>Opisthorchiidae</taxon>
        <taxon>Clonorchis</taxon>
    </lineage>
</organism>
<evidence type="ECO:0000313" key="9">
    <source>
        <dbReference type="EMBL" id="KAG5446868.1"/>
    </source>
</evidence>
<dbReference type="FunCoup" id="A0A3R7FFY3">
    <property type="interactions" value="36"/>
</dbReference>
<dbReference type="EMBL" id="NIRI02000042">
    <property type="protein sequence ID" value="KAG5446868.1"/>
    <property type="molecule type" value="Genomic_DNA"/>
</dbReference>
<dbReference type="PANTHER" id="PTHR21461:SF69">
    <property type="entry name" value="GLYCOSYLTRANSFERASE FAMILY 92 PROTEIN"/>
    <property type="match status" value="1"/>
</dbReference>
<dbReference type="AlphaFoldDB" id="A0A3R7FFY3"/>
<dbReference type="OrthoDB" id="2526284at2759"/>
<reference evidence="9 10" key="1">
    <citation type="journal article" date="2018" name="Biotechnol. Adv.">
        <title>Improved genomic resources and new bioinformatic workflow for the carcinogenic parasite Clonorchis sinensis: Biotechnological implications.</title>
        <authorList>
            <person name="Wang D."/>
            <person name="Korhonen P.K."/>
            <person name="Gasser R.B."/>
            <person name="Young N.D."/>
        </authorList>
    </citation>
    <scope>NUCLEOTIDE SEQUENCE [LARGE SCALE GENOMIC DNA]</scope>
    <source>
        <strain evidence="9">Cs-k2</strain>
    </source>
</reference>